<name>A0A7X1E479_9BACT</name>
<evidence type="ECO:0000313" key="3">
    <source>
        <dbReference type="Proteomes" id="UP000525652"/>
    </source>
</evidence>
<sequence length="248" mass="27744">MKTTSLGFLAILSILLPLHSQEAPVVQTTLSFAIWYDGVNLRPLIRQEEPISGLDLYVLNQEKVYELSAPFGHFGRTLNYQGSKTVPLYDRPPNPSQVSRPVALIQLEEATGENAVLLFPDLSQDTIRYQAKTFDSSLNAFPRGSLCVANFFSTTLYLKIGENPVRIDAHQTKTIRVTDQLNRGISLLAVVKEDGSNRTLPLIQRRIRMNPEDRLYLFIAPHPTKPRGATLRIMNAPKTAPEGNLSVF</sequence>
<gene>
    <name evidence="2" type="ORF">H5P30_07975</name>
</gene>
<protein>
    <recommendedName>
        <fullName evidence="4">DUF3108 domain-containing protein</fullName>
    </recommendedName>
</protein>
<feature type="chain" id="PRO_5031218797" description="DUF3108 domain-containing protein" evidence="1">
    <location>
        <begin position="23"/>
        <end position="248"/>
    </location>
</feature>
<dbReference type="EMBL" id="JACHVA010000073">
    <property type="protein sequence ID" value="MBC2601713.1"/>
    <property type="molecule type" value="Genomic_DNA"/>
</dbReference>
<reference evidence="2 3" key="1">
    <citation type="submission" date="2020-07" db="EMBL/GenBank/DDBJ databases">
        <authorList>
            <person name="Feng X."/>
        </authorList>
    </citation>
    <scope>NUCLEOTIDE SEQUENCE [LARGE SCALE GENOMIC DNA]</scope>
    <source>
        <strain evidence="2 3">JCM14086</strain>
    </source>
</reference>
<dbReference type="RefSeq" id="WP_185692422.1">
    <property type="nucleotide sequence ID" value="NZ_JACHVA010000073.1"/>
</dbReference>
<dbReference type="Proteomes" id="UP000525652">
    <property type="component" value="Unassembled WGS sequence"/>
</dbReference>
<comment type="caution">
    <text evidence="2">The sequence shown here is derived from an EMBL/GenBank/DDBJ whole genome shotgun (WGS) entry which is preliminary data.</text>
</comment>
<evidence type="ECO:0008006" key="4">
    <source>
        <dbReference type="Google" id="ProtNLM"/>
    </source>
</evidence>
<feature type="signal peptide" evidence="1">
    <location>
        <begin position="1"/>
        <end position="22"/>
    </location>
</feature>
<accession>A0A7X1E479</accession>
<proteinExistence type="predicted"/>
<organism evidence="2 3">
    <name type="scientific">Puniceicoccus vermicola</name>
    <dbReference type="NCBI Taxonomy" id="388746"/>
    <lineage>
        <taxon>Bacteria</taxon>
        <taxon>Pseudomonadati</taxon>
        <taxon>Verrucomicrobiota</taxon>
        <taxon>Opitutia</taxon>
        <taxon>Puniceicoccales</taxon>
        <taxon>Puniceicoccaceae</taxon>
        <taxon>Puniceicoccus</taxon>
    </lineage>
</organism>
<keyword evidence="3" id="KW-1185">Reference proteome</keyword>
<dbReference type="AlphaFoldDB" id="A0A7X1E479"/>
<evidence type="ECO:0000313" key="2">
    <source>
        <dbReference type="EMBL" id="MBC2601713.1"/>
    </source>
</evidence>
<evidence type="ECO:0000256" key="1">
    <source>
        <dbReference type="SAM" id="SignalP"/>
    </source>
</evidence>
<keyword evidence="1" id="KW-0732">Signal</keyword>